<gene>
    <name evidence="2" type="ORF">GBA65_11960</name>
</gene>
<keyword evidence="1" id="KW-0472">Membrane</keyword>
<dbReference type="KEGG" id="rmar:GBA65_11960"/>
<keyword evidence="1" id="KW-1133">Transmembrane helix</keyword>
<reference evidence="2 3" key="1">
    <citation type="submission" date="2019-10" db="EMBL/GenBank/DDBJ databases">
        <title>Rubrobacter sp nov SCSIO 52915 isolated from a deep-sea sediment in the South China Sea.</title>
        <authorList>
            <person name="Chen R.W."/>
        </authorList>
    </citation>
    <scope>NUCLEOTIDE SEQUENCE [LARGE SCALE GENOMIC DNA]</scope>
    <source>
        <strain evidence="2 3">SCSIO 52915</strain>
    </source>
</reference>
<dbReference type="EMBL" id="CP045121">
    <property type="protein sequence ID" value="QIN79118.1"/>
    <property type="molecule type" value="Genomic_DNA"/>
</dbReference>
<dbReference type="Proteomes" id="UP000502706">
    <property type="component" value="Chromosome"/>
</dbReference>
<evidence type="ECO:0000313" key="3">
    <source>
        <dbReference type="Proteomes" id="UP000502706"/>
    </source>
</evidence>
<proteinExistence type="predicted"/>
<keyword evidence="1" id="KW-0812">Transmembrane</keyword>
<feature type="transmembrane region" description="Helical" evidence="1">
    <location>
        <begin position="15"/>
        <end position="38"/>
    </location>
</feature>
<protein>
    <submittedName>
        <fullName evidence="2">Uncharacterized protein</fullName>
    </submittedName>
</protein>
<name>A0A6G8PY80_9ACTN</name>
<sequence length="77" mass="7844">MGIPFFGPRAGEAEGFGFVDLCAAASEVGVVLALGALLMRDFSRERKLQVAIVLTAAALLVGHLVHLLADGAATGHG</sequence>
<keyword evidence="3" id="KW-1185">Reference proteome</keyword>
<evidence type="ECO:0000313" key="2">
    <source>
        <dbReference type="EMBL" id="QIN79118.1"/>
    </source>
</evidence>
<accession>A0A6G8PY80</accession>
<feature type="transmembrane region" description="Helical" evidence="1">
    <location>
        <begin position="50"/>
        <end position="69"/>
    </location>
</feature>
<dbReference type="AlphaFoldDB" id="A0A6G8PY80"/>
<evidence type="ECO:0000256" key="1">
    <source>
        <dbReference type="SAM" id="Phobius"/>
    </source>
</evidence>
<organism evidence="2 3">
    <name type="scientific">Rubrobacter marinus</name>
    <dbReference type="NCBI Taxonomy" id="2653852"/>
    <lineage>
        <taxon>Bacteria</taxon>
        <taxon>Bacillati</taxon>
        <taxon>Actinomycetota</taxon>
        <taxon>Rubrobacteria</taxon>
        <taxon>Rubrobacterales</taxon>
        <taxon>Rubrobacteraceae</taxon>
        <taxon>Rubrobacter</taxon>
    </lineage>
</organism>
<dbReference type="RefSeq" id="WP_166396779.1">
    <property type="nucleotide sequence ID" value="NZ_CP045121.1"/>
</dbReference>